<organism evidence="4 5">
    <name type="scientific">Streblomastix strix</name>
    <dbReference type="NCBI Taxonomy" id="222440"/>
    <lineage>
        <taxon>Eukaryota</taxon>
        <taxon>Metamonada</taxon>
        <taxon>Preaxostyla</taxon>
        <taxon>Oxymonadida</taxon>
        <taxon>Streblomastigidae</taxon>
        <taxon>Streblomastix</taxon>
    </lineage>
</organism>
<comment type="caution">
    <text evidence="4">The sequence shown here is derived from an EMBL/GenBank/DDBJ whole genome shotgun (WGS) entry which is preliminary data.</text>
</comment>
<evidence type="ECO:0000313" key="4">
    <source>
        <dbReference type="EMBL" id="KAA6374503.1"/>
    </source>
</evidence>
<keyword evidence="3" id="KW-0812">Transmembrane</keyword>
<dbReference type="InterPro" id="IPR002347">
    <property type="entry name" value="SDR_fam"/>
</dbReference>
<reference evidence="4 5" key="1">
    <citation type="submission" date="2019-03" db="EMBL/GenBank/DDBJ databases">
        <title>Single cell metagenomics reveals metabolic interactions within the superorganism composed of flagellate Streblomastix strix and complex community of Bacteroidetes bacteria on its surface.</title>
        <authorList>
            <person name="Treitli S.C."/>
            <person name="Kolisko M."/>
            <person name="Husnik F."/>
            <person name="Keeling P."/>
            <person name="Hampl V."/>
        </authorList>
    </citation>
    <scope>NUCLEOTIDE SEQUENCE [LARGE SCALE GENOMIC DNA]</scope>
    <source>
        <strain evidence="4">ST1C</strain>
    </source>
</reference>
<comment type="subcellular location">
    <subcellularLocation>
        <location evidence="1">Endoplasmic reticulum</location>
    </subcellularLocation>
</comment>
<name>A0A5J4UW14_9EUKA</name>
<evidence type="ECO:0000313" key="5">
    <source>
        <dbReference type="Proteomes" id="UP000324800"/>
    </source>
</evidence>
<keyword evidence="3" id="KW-0472">Membrane</keyword>
<dbReference type="PANTHER" id="PTHR43899:SF4">
    <property type="entry name" value="17 BETA-HYDROXYSTEROID DEHYDROGENASE TYPE 3"/>
    <property type="match status" value="1"/>
</dbReference>
<dbReference type="InterPro" id="IPR020904">
    <property type="entry name" value="Sc_DH/Rdtase_CS"/>
</dbReference>
<keyword evidence="2" id="KW-0560">Oxidoreductase</keyword>
<accession>A0A5J4UW14</accession>
<proteinExistence type="predicted"/>
<evidence type="ECO:0000256" key="3">
    <source>
        <dbReference type="SAM" id="Phobius"/>
    </source>
</evidence>
<feature type="transmembrane region" description="Helical" evidence="3">
    <location>
        <begin position="6"/>
        <end position="30"/>
    </location>
</feature>
<dbReference type="GO" id="GO:0005783">
    <property type="term" value="C:endoplasmic reticulum"/>
    <property type="evidence" value="ECO:0007669"/>
    <property type="project" value="UniProtKB-SubCell"/>
</dbReference>
<dbReference type="GO" id="GO:0016491">
    <property type="term" value="F:oxidoreductase activity"/>
    <property type="evidence" value="ECO:0007669"/>
    <property type="project" value="UniProtKB-KW"/>
</dbReference>
<dbReference type="SUPFAM" id="SSF51735">
    <property type="entry name" value="NAD(P)-binding Rossmann-fold domains"/>
    <property type="match status" value="1"/>
</dbReference>
<dbReference type="PROSITE" id="PS00061">
    <property type="entry name" value="ADH_SHORT"/>
    <property type="match status" value="1"/>
</dbReference>
<dbReference type="Proteomes" id="UP000324800">
    <property type="component" value="Unassembled WGS sequence"/>
</dbReference>
<dbReference type="PRINTS" id="PR00081">
    <property type="entry name" value="GDHRDH"/>
</dbReference>
<evidence type="ECO:0000256" key="2">
    <source>
        <dbReference type="ARBA" id="ARBA00023002"/>
    </source>
</evidence>
<dbReference type="Pfam" id="PF00106">
    <property type="entry name" value="adh_short"/>
    <property type="match status" value="1"/>
</dbReference>
<dbReference type="Gene3D" id="3.40.50.720">
    <property type="entry name" value="NAD(P)-binding Rossmann-like Domain"/>
    <property type="match status" value="1"/>
</dbReference>
<protein>
    <submittedName>
        <fullName evidence="4">Putative short-chain dehydrogenase</fullName>
    </submittedName>
</protein>
<dbReference type="InterPro" id="IPR036291">
    <property type="entry name" value="NAD(P)-bd_dom_sf"/>
</dbReference>
<dbReference type="EMBL" id="SNRW01011931">
    <property type="protein sequence ID" value="KAA6374503.1"/>
    <property type="molecule type" value="Genomic_DNA"/>
</dbReference>
<sequence>MFTEIFVVLGVIFCLSLLGYLIPQIIVRILKPLDLKTRYGGGYAFITGGNSGIGEAFAKKVAKMGFNVVILGQNEERLTKTAAALKEIDPSIDVRTIKADLSGDAEKVTQSIVQQLEGLDLSILFFNAGLGVFEDTTQPTEKSLIQFRSNIVTHQYIFQALYPKLASRKLNSNSNNSRRGAVLFTASGLAIITTPGSVVYSATKAYLGHFGECLATEAESFGIDVVSLYPGMVNTLFSKRGGDELPPFVEKINQNPNSVASLALSGIGRVTRVDSGFQAVTMRLITKVIDANIFIKILSKVGSKKKNEIRYATNARNGPRARTDARAAQDRLGHAMGGVLELVECVDS</sequence>
<evidence type="ECO:0000256" key="1">
    <source>
        <dbReference type="ARBA" id="ARBA00004240"/>
    </source>
</evidence>
<dbReference type="PANTHER" id="PTHR43899">
    <property type="entry name" value="RH59310P"/>
    <property type="match status" value="1"/>
</dbReference>
<dbReference type="OrthoDB" id="5545019at2759"/>
<keyword evidence="3" id="KW-1133">Transmembrane helix</keyword>
<dbReference type="InterPro" id="IPR051019">
    <property type="entry name" value="VLCFA-Steroid_DH"/>
</dbReference>
<gene>
    <name evidence="4" type="ORF">EZS28_029970</name>
</gene>
<dbReference type="AlphaFoldDB" id="A0A5J4UW14"/>